<dbReference type="GO" id="GO:0160219">
    <property type="term" value="C:cortical endoplasmic reticulum membrane"/>
    <property type="evidence" value="ECO:0007669"/>
    <property type="project" value="UniProtKB-ARBA"/>
</dbReference>
<dbReference type="GO" id="GO:0090158">
    <property type="term" value="P:endoplasmic reticulum membrane organization"/>
    <property type="evidence" value="ECO:0007669"/>
    <property type="project" value="TreeGrafter"/>
</dbReference>
<dbReference type="InterPro" id="IPR000535">
    <property type="entry name" value="MSP_dom"/>
</dbReference>
<dbReference type="InterPro" id="IPR013783">
    <property type="entry name" value="Ig-like_fold"/>
</dbReference>
<feature type="region of interest" description="Disordered" evidence="6">
    <location>
        <begin position="172"/>
        <end position="228"/>
    </location>
</feature>
<keyword evidence="4" id="KW-1133">Transmembrane helix</keyword>
<keyword evidence="3" id="KW-0812">Transmembrane</keyword>
<dbReference type="AlphaFoldDB" id="A0A5C3N5N1"/>
<dbReference type="GO" id="GO:0001786">
    <property type="term" value="F:phosphatidylserine binding"/>
    <property type="evidence" value="ECO:0007669"/>
    <property type="project" value="UniProtKB-ARBA"/>
</dbReference>
<comment type="similarity">
    <text evidence="2">Belongs to the VAMP-associated protein (VAP) (TC 9.B.17) family.</text>
</comment>
<dbReference type="GO" id="GO:0160214">
    <property type="term" value="F:endoplasmic reticulum-plasma membrane adaptor activity"/>
    <property type="evidence" value="ECO:0007669"/>
    <property type="project" value="UniProtKB-ARBA"/>
</dbReference>
<evidence type="ECO:0000256" key="3">
    <source>
        <dbReference type="ARBA" id="ARBA00022692"/>
    </source>
</evidence>
<sequence length="339" mass="36875">MSVSLNPGNTLGFNRPLTEPRKQTLAIANHNAQPVAFKVKTTAPKLYCVRPNSGRVEPGESVEVSVMLQSMKEEPPLSAKCKDKFLIQSTVITPDKETMDLHEIWNSTSDSEANKIHQHKIRVAYLPPEGQTVEEEDEGHAGMSSMMSMPDTRYETVRSHPSTNGHAVEPVAEYSEASQERQRTPPPAPAPEPEPQPQPEEAFQPQPPREPTPTLPSPAQPPHPVLVSTPDQNAELLAKYNEAQAEIQRLRSLLAAAPEPSALPTTLSTSNGDSMPPPTELRKRHRALSDATSTMAGSLGPETEIGTLVEESVAAPEGVPLQVVVIIALGVFITTYLFF</sequence>
<evidence type="ECO:0000256" key="2">
    <source>
        <dbReference type="ARBA" id="ARBA00008932"/>
    </source>
</evidence>
<evidence type="ECO:0000256" key="5">
    <source>
        <dbReference type="ARBA" id="ARBA00023136"/>
    </source>
</evidence>
<evidence type="ECO:0000313" key="9">
    <source>
        <dbReference type="Proteomes" id="UP000305948"/>
    </source>
</evidence>
<dbReference type="GO" id="GO:0005886">
    <property type="term" value="C:plasma membrane"/>
    <property type="evidence" value="ECO:0007669"/>
    <property type="project" value="TreeGrafter"/>
</dbReference>
<dbReference type="GO" id="GO:0061709">
    <property type="term" value="P:reticulophagy"/>
    <property type="evidence" value="ECO:0007669"/>
    <property type="project" value="UniProtKB-ARBA"/>
</dbReference>
<feature type="domain" description="MSP" evidence="7">
    <location>
        <begin position="2"/>
        <end position="126"/>
    </location>
</feature>
<feature type="region of interest" description="Disordered" evidence="6">
    <location>
        <begin position="126"/>
        <end position="147"/>
    </location>
</feature>
<keyword evidence="9" id="KW-1185">Reference proteome</keyword>
<organism evidence="8 9">
    <name type="scientific">Heliocybe sulcata</name>
    <dbReference type="NCBI Taxonomy" id="5364"/>
    <lineage>
        <taxon>Eukaryota</taxon>
        <taxon>Fungi</taxon>
        <taxon>Dikarya</taxon>
        <taxon>Basidiomycota</taxon>
        <taxon>Agaricomycotina</taxon>
        <taxon>Agaricomycetes</taxon>
        <taxon>Gloeophyllales</taxon>
        <taxon>Gloeophyllaceae</taxon>
        <taxon>Heliocybe</taxon>
    </lineage>
</organism>
<dbReference type="InterPro" id="IPR016763">
    <property type="entry name" value="VAP"/>
</dbReference>
<reference evidence="8 9" key="1">
    <citation type="journal article" date="2019" name="Nat. Ecol. Evol.">
        <title>Megaphylogeny resolves global patterns of mushroom evolution.</title>
        <authorList>
            <person name="Varga T."/>
            <person name="Krizsan K."/>
            <person name="Foldi C."/>
            <person name="Dima B."/>
            <person name="Sanchez-Garcia M."/>
            <person name="Sanchez-Ramirez S."/>
            <person name="Szollosi G.J."/>
            <person name="Szarkandi J.G."/>
            <person name="Papp V."/>
            <person name="Albert L."/>
            <person name="Andreopoulos W."/>
            <person name="Angelini C."/>
            <person name="Antonin V."/>
            <person name="Barry K.W."/>
            <person name="Bougher N.L."/>
            <person name="Buchanan P."/>
            <person name="Buyck B."/>
            <person name="Bense V."/>
            <person name="Catcheside P."/>
            <person name="Chovatia M."/>
            <person name="Cooper J."/>
            <person name="Damon W."/>
            <person name="Desjardin D."/>
            <person name="Finy P."/>
            <person name="Geml J."/>
            <person name="Haridas S."/>
            <person name="Hughes K."/>
            <person name="Justo A."/>
            <person name="Karasinski D."/>
            <person name="Kautmanova I."/>
            <person name="Kiss B."/>
            <person name="Kocsube S."/>
            <person name="Kotiranta H."/>
            <person name="LaButti K.M."/>
            <person name="Lechner B.E."/>
            <person name="Liimatainen K."/>
            <person name="Lipzen A."/>
            <person name="Lukacs Z."/>
            <person name="Mihaltcheva S."/>
            <person name="Morgado L.N."/>
            <person name="Niskanen T."/>
            <person name="Noordeloos M.E."/>
            <person name="Ohm R.A."/>
            <person name="Ortiz-Santana B."/>
            <person name="Ovrebo C."/>
            <person name="Racz N."/>
            <person name="Riley R."/>
            <person name="Savchenko A."/>
            <person name="Shiryaev A."/>
            <person name="Soop K."/>
            <person name="Spirin V."/>
            <person name="Szebenyi C."/>
            <person name="Tomsovsky M."/>
            <person name="Tulloss R.E."/>
            <person name="Uehling J."/>
            <person name="Grigoriev I.V."/>
            <person name="Vagvolgyi C."/>
            <person name="Papp T."/>
            <person name="Martin F.M."/>
            <person name="Miettinen O."/>
            <person name="Hibbett D.S."/>
            <person name="Nagy L.G."/>
        </authorList>
    </citation>
    <scope>NUCLEOTIDE SEQUENCE [LARGE SCALE GENOMIC DNA]</scope>
    <source>
        <strain evidence="8 9">OMC1185</strain>
    </source>
</reference>
<evidence type="ECO:0000256" key="6">
    <source>
        <dbReference type="SAM" id="MobiDB-lite"/>
    </source>
</evidence>
<dbReference type="EMBL" id="ML213509">
    <property type="protein sequence ID" value="TFK52583.1"/>
    <property type="molecule type" value="Genomic_DNA"/>
</dbReference>
<name>A0A5C3N5N1_9AGAM</name>
<dbReference type="GO" id="GO:0035091">
    <property type="term" value="F:phosphatidylinositol binding"/>
    <property type="evidence" value="ECO:0007669"/>
    <property type="project" value="UniProtKB-ARBA"/>
</dbReference>
<dbReference type="SUPFAM" id="SSF49354">
    <property type="entry name" value="PapD-like"/>
    <property type="match status" value="1"/>
</dbReference>
<feature type="compositionally biased region" description="Pro residues" evidence="6">
    <location>
        <begin position="205"/>
        <end position="224"/>
    </location>
</feature>
<dbReference type="Proteomes" id="UP000305948">
    <property type="component" value="Unassembled WGS sequence"/>
</dbReference>
<protein>
    <submittedName>
        <fullName evidence="8">VAMP-associated protein</fullName>
    </submittedName>
</protein>
<keyword evidence="5" id="KW-0472">Membrane</keyword>
<feature type="region of interest" description="Disordered" evidence="6">
    <location>
        <begin position="261"/>
        <end position="299"/>
    </location>
</feature>
<dbReference type="GO" id="GO:0140506">
    <property type="term" value="F:endoplasmic reticulum-autophagosome adaptor activity"/>
    <property type="evidence" value="ECO:0007669"/>
    <property type="project" value="UniProtKB-ARBA"/>
</dbReference>
<dbReference type="GO" id="GO:0007009">
    <property type="term" value="P:plasma membrane organization"/>
    <property type="evidence" value="ECO:0007669"/>
    <property type="project" value="UniProtKB-ARBA"/>
</dbReference>
<dbReference type="GO" id="GO:0061817">
    <property type="term" value="P:endoplasmic reticulum-plasma membrane tethering"/>
    <property type="evidence" value="ECO:0007669"/>
    <property type="project" value="TreeGrafter"/>
</dbReference>
<dbReference type="GO" id="GO:0033149">
    <property type="term" value="F:FFAT motif binding"/>
    <property type="evidence" value="ECO:0007669"/>
    <property type="project" value="TreeGrafter"/>
</dbReference>
<dbReference type="PANTHER" id="PTHR10809:SF6">
    <property type="entry name" value="AT11025P-RELATED"/>
    <property type="match status" value="1"/>
</dbReference>
<dbReference type="InterPro" id="IPR008962">
    <property type="entry name" value="PapD-like_sf"/>
</dbReference>
<dbReference type="PROSITE" id="PS50202">
    <property type="entry name" value="MSP"/>
    <property type="match status" value="1"/>
</dbReference>
<dbReference type="PIRSF" id="PIRSF019693">
    <property type="entry name" value="VAMP-associated"/>
    <property type="match status" value="1"/>
</dbReference>
<proteinExistence type="inferred from homology"/>
<dbReference type="FunFam" id="2.60.40.10:FF:000813">
    <property type="entry name" value="Vesicle-associated protein 1-1"/>
    <property type="match status" value="1"/>
</dbReference>
<dbReference type="OrthoDB" id="264603at2759"/>
<accession>A0A5C3N5N1</accession>
<dbReference type="PANTHER" id="PTHR10809">
    <property type="entry name" value="VESICLE-ASSOCIATED MEMBRANE PROTEIN-ASSOCIATED PROTEIN"/>
    <property type="match status" value="1"/>
</dbReference>
<dbReference type="GO" id="GO:1902647">
    <property type="term" value="P:negative regulation of 1-phosphatidyl-1D-myo-inositol 4,5-bisphosphate biosynthetic process"/>
    <property type="evidence" value="ECO:0007669"/>
    <property type="project" value="UniProtKB-ARBA"/>
</dbReference>
<feature type="compositionally biased region" description="Pro residues" evidence="6">
    <location>
        <begin position="184"/>
        <end position="198"/>
    </location>
</feature>
<evidence type="ECO:0000256" key="4">
    <source>
        <dbReference type="ARBA" id="ARBA00022989"/>
    </source>
</evidence>
<evidence type="ECO:0000256" key="1">
    <source>
        <dbReference type="ARBA" id="ARBA00004211"/>
    </source>
</evidence>
<dbReference type="Pfam" id="PF00635">
    <property type="entry name" value="Motile_Sperm"/>
    <property type="match status" value="1"/>
</dbReference>
<dbReference type="Gene3D" id="2.60.40.10">
    <property type="entry name" value="Immunoglobulins"/>
    <property type="match status" value="1"/>
</dbReference>
<evidence type="ECO:0000313" key="8">
    <source>
        <dbReference type="EMBL" id="TFK52583.1"/>
    </source>
</evidence>
<dbReference type="GO" id="GO:0051685">
    <property type="term" value="P:maintenance of ER location"/>
    <property type="evidence" value="ECO:0007669"/>
    <property type="project" value="UniProtKB-ARBA"/>
</dbReference>
<comment type="subcellular location">
    <subcellularLocation>
        <location evidence="1">Membrane</location>
        <topology evidence="1">Single-pass type IV membrane protein</topology>
    </subcellularLocation>
</comment>
<dbReference type="STRING" id="5364.A0A5C3N5N1"/>
<gene>
    <name evidence="8" type="ORF">OE88DRAFT_1657925</name>
</gene>
<evidence type="ECO:0000259" key="7">
    <source>
        <dbReference type="PROSITE" id="PS50202"/>
    </source>
</evidence>